<keyword evidence="11" id="KW-0482">Metalloprotease</keyword>
<dbReference type="PANTHER" id="PTHR11533">
    <property type="entry name" value="PROTEASE M1 ZINC METALLOPROTEASE"/>
    <property type="match status" value="1"/>
</dbReference>
<dbReference type="InterPro" id="IPR012778">
    <property type="entry name" value="Pept_M1_aminopeptidase"/>
</dbReference>
<dbReference type="InterPro" id="IPR027268">
    <property type="entry name" value="Peptidase_M4/M1_CTD_sf"/>
</dbReference>
<evidence type="ECO:0000256" key="2">
    <source>
        <dbReference type="ARBA" id="ARBA00001947"/>
    </source>
</evidence>
<feature type="domain" description="Peptidase M1 membrane alanine aminopeptidase" evidence="14">
    <location>
        <begin position="222"/>
        <end position="435"/>
    </location>
</feature>
<dbReference type="CDD" id="cd09602">
    <property type="entry name" value="M1_APN"/>
    <property type="match status" value="1"/>
</dbReference>
<dbReference type="InterPro" id="IPR024571">
    <property type="entry name" value="ERAP1-like_C_dom"/>
</dbReference>
<evidence type="ECO:0000256" key="8">
    <source>
        <dbReference type="ARBA" id="ARBA00022723"/>
    </source>
</evidence>
<evidence type="ECO:0000256" key="6">
    <source>
        <dbReference type="ARBA" id="ARBA00022438"/>
    </source>
</evidence>
<dbReference type="InterPro" id="IPR014782">
    <property type="entry name" value="Peptidase_M1_dom"/>
</dbReference>
<dbReference type="Pfam" id="PF11838">
    <property type="entry name" value="ERAP1_C"/>
    <property type="match status" value="1"/>
</dbReference>
<dbReference type="InterPro" id="IPR050344">
    <property type="entry name" value="Peptidase_M1_aminopeptidases"/>
</dbReference>
<evidence type="ECO:0000256" key="10">
    <source>
        <dbReference type="ARBA" id="ARBA00022833"/>
    </source>
</evidence>
<organism evidence="16 17">
    <name type="scientific">Saccharothrix hoggarensis</name>
    <dbReference type="NCBI Taxonomy" id="913853"/>
    <lineage>
        <taxon>Bacteria</taxon>
        <taxon>Bacillati</taxon>
        <taxon>Actinomycetota</taxon>
        <taxon>Actinomycetes</taxon>
        <taxon>Pseudonocardiales</taxon>
        <taxon>Pseudonocardiaceae</taxon>
        <taxon>Saccharothrix</taxon>
    </lineage>
</organism>
<dbReference type="SUPFAM" id="SSF55486">
    <property type="entry name" value="Metalloproteases ('zincins'), catalytic domain"/>
    <property type="match status" value="1"/>
</dbReference>
<evidence type="ECO:0000256" key="5">
    <source>
        <dbReference type="ARBA" id="ARBA00015611"/>
    </source>
</evidence>
<evidence type="ECO:0000313" key="17">
    <source>
        <dbReference type="Proteomes" id="UP001597168"/>
    </source>
</evidence>
<dbReference type="Proteomes" id="UP001597168">
    <property type="component" value="Unassembled WGS sequence"/>
</dbReference>
<evidence type="ECO:0000256" key="11">
    <source>
        <dbReference type="ARBA" id="ARBA00023049"/>
    </source>
</evidence>
<dbReference type="EC" id="3.4.11.2" evidence="4"/>
<keyword evidence="9 16" id="KW-0378">Hydrolase</keyword>
<dbReference type="PANTHER" id="PTHR11533:SF174">
    <property type="entry name" value="PUROMYCIN-SENSITIVE AMINOPEPTIDASE-RELATED"/>
    <property type="match status" value="1"/>
</dbReference>
<evidence type="ECO:0000256" key="4">
    <source>
        <dbReference type="ARBA" id="ARBA00012564"/>
    </source>
</evidence>
<dbReference type="Gene3D" id="1.10.390.10">
    <property type="entry name" value="Neutral Protease Domain 2"/>
    <property type="match status" value="1"/>
</dbReference>
<comment type="catalytic activity">
    <reaction evidence="1">
        <text>Release of an N-terminal amino acid, Xaa-|-Yaa- from a peptide, amide or arylamide. Xaa is preferably Ala, but may be most amino acids including Pro (slow action). When a terminal hydrophobic residue is followed by a prolyl residue, the two may be released as an intact Xaa-Pro dipeptide.</text>
        <dbReference type="EC" id="3.4.11.2"/>
    </reaction>
</comment>
<comment type="similarity">
    <text evidence="3">Belongs to the peptidase M1 family.</text>
</comment>
<dbReference type="Pfam" id="PF01433">
    <property type="entry name" value="Peptidase_M1"/>
    <property type="match status" value="1"/>
</dbReference>
<evidence type="ECO:0000256" key="12">
    <source>
        <dbReference type="ARBA" id="ARBA00029811"/>
    </source>
</evidence>
<evidence type="ECO:0000259" key="15">
    <source>
        <dbReference type="Pfam" id="PF11838"/>
    </source>
</evidence>
<comment type="cofactor">
    <cofactor evidence="2">
        <name>Zn(2+)</name>
        <dbReference type="ChEBI" id="CHEBI:29105"/>
    </cofactor>
</comment>
<dbReference type="RefSeq" id="WP_380720818.1">
    <property type="nucleotide sequence ID" value="NZ_JBHTLK010000017.1"/>
</dbReference>
<evidence type="ECO:0000256" key="13">
    <source>
        <dbReference type="ARBA" id="ARBA00031533"/>
    </source>
</evidence>
<dbReference type="EMBL" id="JBHTLK010000017">
    <property type="protein sequence ID" value="MFD1146671.1"/>
    <property type="molecule type" value="Genomic_DNA"/>
</dbReference>
<sequence length="824" mass="90936">MASLTRLEAATRSALLRVREYHVELDLTTGEKSFRSITKISFDAAEPGATTFLDLKPATLLEASLNGRPLDVDALEDGRLPLADLAAVNDLVVVADMAYSRESQGLHRYVDPADGRVYVYGSVFLDHAPRIFACFDQPDLKAPFTFALTVPEDWAVLGTGAATRLAPGRWEVVQTVAQSTYLTTVVAGPYVAFETVHDGVPLGVHCRASVAEALEADIKEIFEVTGQCLDEFHRLFGVRYPFGRFDQVFAPEFSYLSLDHPGCVLIKELYLFRTPAPRSEHETRAVVIAHGLSLMWWAGLVTNRWWDDLWLGQAFADYMAHRVPSEVTEFTGPLTTFSARRKGQAYVADQRPSTHPVWIDGPDAMTALLDLDRISYFKGSSALRQLANHIGDDKLREGLRTFFARHAYGTASYADFNAALSEAVGHDLGDWADKWLGSANVTTLAPEFTVEDGKIASFAVVQTAPESHPVLRPHTIDIGLYGERHETVRVTVDGARTELPELVGRDAPRFLLLNENDLTYAKIRYDAASQAVLPEVLPTLAPINRAMVWASLLQGVLDGAVPAAYHLDLVARMLAVETELSIVIEVLEQARIDVADRFLDPALRPAALAKVADAARARLAAVEPGDELGLALCRGLIEFATDVAELRGWLDGTPPPAGLELDADLAWRARYRLAVLGALSEAEIDAAYEADPSTHTEQFAIKSRAARPDAAAKEAAWRSITTDASLSSYHLWSLAEGFWQPEQRELTEPYVERFFREIPEVARLRGDKVLDTLVLWLYPRYAGTPETLKLAGELFARDDLPLPLSRRGADLTDDLRRAVEARRA</sequence>
<dbReference type="GO" id="GO:0016285">
    <property type="term" value="F:alanyl aminopeptidase activity"/>
    <property type="evidence" value="ECO:0007669"/>
    <property type="project" value="UniProtKB-EC"/>
</dbReference>
<comment type="caution">
    <text evidence="16">The sequence shown here is derived from an EMBL/GenBank/DDBJ whole genome shotgun (WGS) entry which is preliminary data.</text>
</comment>
<keyword evidence="7" id="KW-0645">Protease</keyword>
<keyword evidence="8" id="KW-0479">Metal-binding</keyword>
<evidence type="ECO:0000256" key="9">
    <source>
        <dbReference type="ARBA" id="ARBA00022801"/>
    </source>
</evidence>
<evidence type="ECO:0000256" key="1">
    <source>
        <dbReference type="ARBA" id="ARBA00000098"/>
    </source>
</evidence>
<dbReference type="InterPro" id="IPR001930">
    <property type="entry name" value="Peptidase_M1"/>
</dbReference>
<dbReference type="Gene3D" id="2.60.40.1730">
    <property type="entry name" value="tricorn interacting facor f3 domain"/>
    <property type="match status" value="1"/>
</dbReference>
<keyword evidence="6 16" id="KW-0031">Aminopeptidase</keyword>
<gene>
    <name evidence="16" type="primary">pepN</name>
    <name evidence="16" type="ORF">ACFQ3T_06020</name>
</gene>
<evidence type="ECO:0000259" key="14">
    <source>
        <dbReference type="Pfam" id="PF01433"/>
    </source>
</evidence>
<keyword evidence="10" id="KW-0862">Zinc</keyword>
<keyword evidence="17" id="KW-1185">Reference proteome</keyword>
<dbReference type="InterPro" id="IPR042097">
    <property type="entry name" value="Aminopeptidase_N-like_N_sf"/>
</dbReference>
<dbReference type="PRINTS" id="PR00756">
    <property type="entry name" value="ALADIPTASE"/>
</dbReference>
<reference evidence="17" key="1">
    <citation type="journal article" date="2019" name="Int. J. Syst. Evol. Microbiol.">
        <title>The Global Catalogue of Microorganisms (GCM) 10K type strain sequencing project: providing services to taxonomists for standard genome sequencing and annotation.</title>
        <authorList>
            <consortium name="The Broad Institute Genomics Platform"/>
            <consortium name="The Broad Institute Genome Sequencing Center for Infectious Disease"/>
            <person name="Wu L."/>
            <person name="Ma J."/>
        </authorList>
    </citation>
    <scope>NUCLEOTIDE SEQUENCE [LARGE SCALE GENOMIC DNA]</scope>
    <source>
        <strain evidence="17">CCUG 60214</strain>
    </source>
</reference>
<name>A0ABW3QPJ0_9PSEU</name>
<evidence type="ECO:0000313" key="16">
    <source>
        <dbReference type="EMBL" id="MFD1146671.1"/>
    </source>
</evidence>
<protein>
    <recommendedName>
        <fullName evidence="5">Aminopeptidase N</fullName>
        <ecNumber evidence="4">3.4.11.2</ecNumber>
    </recommendedName>
    <alternativeName>
        <fullName evidence="12">Alanine aminopeptidase</fullName>
    </alternativeName>
    <alternativeName>
        <fullName evidence="13">Lysyl aminopeptidase</fullName>
    </alternativeName>
</protein>
<proteinExistence type="inferred from homology"/>
<evidence type="ECO:0000256" key="3">
    <source>
        <dbReference type="ARBA" id="ARBA00010136"/>
    </source>
</evidence>
<accession>A0ABW3QPJ0</accession>
<feature type="domain" description="ERAP1-like C-terminal" evidence="15">
    <location>
        <begin position="510"/>
        <end position="806"/>
    </location>
</feature>
<dbReference type="SUPFAM" id="SSF63737">
    <property type="entry name" value="Leukotriene A4 hydrolase N-terminal domain"/>
    <property type="match status" value="1"/>
</dbReference>
<dbReference type="NCBIfam" id="TIGR02412">
    <property type="entry name" value="pepN_strep_liv"/>
    <property type="match status" value="1"/>
</dbReference>
<evidence type="ECO:0000256" key="7">
    <source>
        <dbReference type="ARBA" id="ARBA00022670"/>
    </source>
</evidence>